<proteinExistence type="predicted"/>
<feature type="transmembrane region" description="Helical" evidence="2">
    <location>
        <begin position="56"/>
        <end position="81"/>
    </location>
</feature>
<evidence type="ECO:0000256" key="1">
    <source>
        <dbReference type="SAM" id="MobiDB-lite"/>
    </source>
</evidence>
<dbReference type="Proteomes" id="UP001642540">
    <property type="component" value="Unassembled WGS sequence"/>
</dbReference>
<dbReference type="EMBL" id="CAXLJM020000017">
    <property type="protein sequence ID" value="CAL8083769.1"/>
    <property type="molecule type" value="Genomic_DNA"/>
</dbReference>
<reference evidence="3 4" key="1">
    <citation type="submission" date="2024-08" db="EMBL/GenBank/DDBJ databases">
        <authorList>
            <person name="Cucini C."/>
            <person name="Frati F."/>
        </authorList>
    </citation>
    <scope>NUCLEOTIDE SEQUENCE [LARGE SCALE GENOMIC DNA]</scope>
</reference>
<evidence type="ECO:0000313" key="3">
    <source>
        <dbReference type="EMBL" id="CAL8083769.1"/>
    </source>
</evidence>
<comment type="caution">
    <text evidence="3">The sequence shown here is derived from an EMBL/GenBank/DDBJ whole genome shotgun (WGS) entry which is preliminary data.</text>
</comment>
<keyword evidence="2" id="KW-0472">Membrane</keyword>
<name>A0ABP1PZL4_9HEXA</name>
<keyword evidence="2" id="KW-1133">Transmembrane helix</keyword>
<evidence type="ECO:0000256" key="2">
    <source>
        <dbReference type="SAM" id="Phobius"/>
    </source>
</evidence>
<protein>
    <recommendedName>
        <fullName evidence="5">Transmembrane protein</fullName>
    </recommendedName>
</protein>
<feature type="region of interest" description="Disordered" evidence="1">
    <location>
        <begin position="160"/>
        <end position="182"/>
    </location>
</feature>
<evidence type="ECO:0000313" key="4">
    <source>
        <dbReference type="Proteomes" id="UP001642540"/>
    </source>
</evidence>
<evidence type="ECO:0008006" key="5">
    <source>
        <dbReference type="Google" id="ProtNLM"/>
    </source>
</evidence>
<sequence>MAFNACPCMPSEKGVKILAVLNAILDGILSVIFVVFLILDLIAGLPKTSYPTSLKVFFIIIFPTGLVLYLLDFGLSILLFMGAKRRSTNICKIWLILMRYIIGLCLLSFFAKLLFAGYAGILDILVVFLIPFKTFEILVVHALYREVTDEIQEGNGQVLSMTDTRPLTPKTNPPNNYTRTPQ</sequence>
<accession>A0ABP1PZL4</accession>
<organism evidence="3 4">
    <name type="scientific">Orchesella dallaii</name>
    <dbReference type="NCBI Taxonomy" id="48710"/>
    <lineage>
        <taxon>Eukaryota</taxon>
        <taxon>Metazoa</taxon>
        <taxon>Ecdysozoa</taxon>
        <taxon>Arthropoda</taxon>
        <taxon>Hexapoda</taxon>
        <taxon>Collembola</taxon>
        <taxon>Entomobryomorpha</taxon>
        <taxon>Entomobryoidea</taxon>
        <taxon>Orchesellidae</taxon>
        <taxon>Orchesellinae</taxon>
        <taxon>Orchesella</taxon>
    </lineage>
</organism>
<keyword evidence="2" id="KW-0812">Transmembrane</keyword>
<feature type="transmembrane region" description="Helical" evidence="2">
    <location>
        <begin position="19"/>
        <end position="44"/>
    </location>
</feature>
<feature type="transmembrane region" description="Helical" evidence="2">
    <location>
        <begin position="93"/>
        <end position="115"/>
    </location>
</feature>
<keyword evidence="4" id="KW-1185">Reference proteome</keyword>
<gene>
    <name evidence="3" type="ORF">ODALV1_LOCUS5593</name>
</gene>